<feature type="compositionally biased region" description="Gly residues" evidence="1">
    <location>
        <begin position="608"/>
        <end position="620"/>
    </location>
</feature>
<proteinExistence type="predicted"/>
<feature type="region of interest" description="Disordered" evidence="1">
    <location>
        <begin position="569"/>
        <end position="624"/>
    </location>
</feature>
<feature type="compositionally biased region" description="Basic and acidic residues" evidence="1">
    <location>
        <begin position="82"/>
        <end position="93"/>
    </location>
</feature>
<keyword evidence="3" id="KW-1185">Reference proteome</keyword>
<feature type="compositionally biased region" description="Low complexity" evidence="1">
    <location>
        <begin position="145"/>
        <end position="156"/>
    </location>
</feature>
<organism evidence="2 3">
    <name type="scientific">Actinomortierella ambigua</name>
    <dbReference type="NCBI Taxonomy" id="1343610"/>
    <lineage>
        <taxon>Eukaryota</taxon>
        <taxon>Fungi</taxon>
        <taxon>Fungi incertae sedis</taxon>
        <taxon>Mucoromycota</taxon>
        <taxon>Mortierellomycotina</taxon>
        <taxon>Mortierellomycetes</taxon>
        <taxon>Mortierellales</taxon>
        <taxon>Mortierellaceae</taxon>
        <taxon>Actinomortierella</taxon>
    </lineage>
</organism>
<gene>
    <name evidence="2" type="ORF">DFQ27_002896</name>
</gene>
<evidence type="ECO:0000256" key="1">
    <source>
        <dbReference type="SAM" id="MobiDB-lite"/>
    </source>
</evidence>
<evidence type="ECO:0000313" key="2">
    <source>
        <dbReference type="EMBL" id="KAG0261602.1"/>
    </source>
</evidence>
<feature type="region of interest" description="Disordered" evidence="1">
    <location>
        <begin position="376"/>
        <end position="435"/>
    </location>
</feature>
<feature type="compositionally biased region" description="Basic and acidic residues" evidence="1">
    <location>
        <begin position="579"/>
        <end position="597"/>
    </location>
</feature>
<protein>
    <submittedName>
        <fullName evidence="2">Uncharacterized protein</fullName>
    </submittedName>
</protein>
<dbReference type="OrthoDB" id="2447714at2759"/>
<name>A0A9P6Q9P7_9FUNG</name>
<dbReference type="EMBL" id="JAAAJB010000212">
    <property type="protein sequence ID" value="KAG0261602.1"/>
    <property type="molecule type" value="Genomic_DNA"/>
</dbReference>
<accession>A0A9P6Q9P7</accession>
<feature type="region of interest" description="Disordered" evidence="1">
    <location>
        <begin position="23"/>
        <end position="177"/>
    </location>
</feature>
<feature type="compositionally biased region" description="Basic residues" evidence="1">
    <location>
        <begin position="162"/>
        <end position="171"/>
    </location>
</feature>
<evidence type="ECO:0000313" key="3">
    <source>
        <dbReference type="Proteomes" id="UP000807716"/>
    </source>
</evidence>
<feature type="compositionally biased region" description="Acidic residues" evidence="1">
    <location>
        <begin position="569"/>
        <end position="578"/>
    </location>
</feature>
<feature type="compositionally biased region" description="Low complexity" evidence="1">
    <location>
        <begin position="408"/>
        <end position="434"/>
    </location>
</feature>
<reference evidence="2" key="1">
    <citation type="journal article" date="2020" name="Fungal Divers.">
        <title>Resolving the Mortierellaceae phylogeny through synthesis of multi-gene phylogenetics and phylogenomics.</title>
        <authorList>
            <person name="Vandepol N."/>
            <person name="Liber J."/>
            <person name="Desiro A."/>
            <person name="Na H."/>
            <person name="Kennedy M."/>
            <person name="Barry K."/>
            <person name="Grigoriev I.V."/>
            <person name="Miller A.N."/>
            <person name="O'Donnell K."/>
            <person name="Stajich J.E."/>
            <person name="Bonito G."/>
        </authorList>
    </citation>
    <scope>NUCLEOTIDE SEQUENCE</scope>
    <source>
        <strain evidence="2">BC1065</strain>
    </source>
</reference>
<feature type="compositionally biased region" description="Acidic residues" evidence="1">
    <location>
        <begin position="130"/>
        <end position="142"/>
    </location>
</feature>
<sequence>MQAELPQIEGCVGLGGTLARYNSEPGGRRVLSASTSTNSANNSGDSRRRPSSSAYVPIAPKPIIPEDDRGPLFAQPKSALGKKRESEMERRWGDSSSGKRHVRTAPRGSQGATAVGDRQAWRGHNRTSCDDDDDDDNDDDDETPRGAASAAGSSRSTTMPAVRHHQPHAVKRPAQPYDMLDIQSKGGILVDDEQGRLSSNPSVVTENDEFEIKASMLQEHLSRMEYLLNAECDETDDGTYCRQIYLREVKLWTIGNRLAMYLASNQSVRPKYPTVMFGERQSDVIAATMESGRYSERAWAMDLELQNLQAELIQWERELPDYMRFRMDYDQPDVDHRVNGKLAILTMHYYTITLMLQSAWLPTPLAKEAESAEGRALSSSPIATSLRAPSVDAHSGSTADSPRHSDVSSPMSTPSTPPSNSTASPNTSIKSSSSKARRPVFQPAFLNTAHEICTELSHVLLRQIDVCLSRYPDWCSIQAKVNHSIAVALRVFCINAHLITNDATTRSEAKAGFAAGSISQKQLAMLPEPLTVRDRPQSEDIRIMEKLESDFAKLAVIRENMDFLKTMEESEFEDEDGLDHDHDHDGGDHDHDNHEGLMGDMPDDAMAEGGGGPGGSGNGHVAGSSVSDPLLSLLMDQDPFAQLETLYSESSIENHLTARLEFGISQEGFGYDFDYEDEWG</sequence>
<feature type="compositionally biased region" description="Low complexity" evidence="1">
    <location>
        <begin position="32"/>
        <end position="43"/>
    </location>
</feature>
<comment type="caution">
    <text evidence="2">The sequence shown here is derived from an EMBL/GenBank/DDBJ whole genome shotgun (WGS) entry which is preliminary data.</text>
</comment>
<dbReference type="Proteomes" id="UP000807716">
    <property type="component" value="Unassembled WGS sequence"/>
</dbReference>
<dbReference type="AlphaFoldDB" id="A0A9P6Q9P7"/>